<evidence type="ECO:0000313" key="3">
    <source>
        <dbReference type="Proteomes" id="UP000434604"/>
    </source>
</evidence>
<dbReference type="Proteomes" id="UP000434604">
    <property type="component" value="Unassembled WGS sequence"/>
</dbReference>
<proteinExistence type="predicted"/>
<name>A0A6I0X8F2_9BACE</name>
<reference evidence="3 4" key="1">
    <citation type="journal article" date="2019" name="Nat. Med.">
        <title>A library of human gut bacterial isolates paired with longitudinal multiomics data enables mechanistic microbiome research.</title>
        <authorList>
            <person name="Poyet M."/>
            <person name="Groussin M."/>
            <person name="Gibbons S.M."/>
            <person name="Avila-Pacheco J."/>
            <person name="Jiang X."/>
            <person name="Kearney S.M."/>
            <person name="Perrotta A.R."/>
            <person name="Berdy B."/>
            <person name="Zhao S."/>
            <person name="Lieberman T.D."/>
            <person name="Swanson P.K."/>
            <person name="Smith M."/>
            <person name="Roesemann S."/>
            <person name="Alexander J.E."/>
            <person name="Rich S.A."/>
            <person name="Livny J."/>
            <person name="Vlamakis H."/>
            <person name="Clish C."/>
            <person name="Bullock K."/>
            <person name="Deik A."/>
            <person name="Scott J."/>
            <person name="Pierce K.A."/>
            <person name="Xavier R.J."/>
            <person name="Alm E.J."/>
        </authorList>
    </citation>
    <scope>NUCLEOTIDE SEQUENCE [LARGE SCALE GENOMIC DNA]</scope>
    <source>
        <strain evidence="1 3">BIOML-A58</strain>
        <strain evidence="2 4">BIOML-A7</strain>
    </source>
</reference>
<dbReference type="EMBL" id="WDED01000028">
    <property type="protein sequence ID" value="KAB6145709.1"/>
    <property type="molecule type" value="Genomic_DNA"/>
</dbReference>
<comment type="caution">
    <text evidence="1">The sequence shown here is derived from an EMBL/GenBank/DDBJ whole genome shotgun (WGS) entry which is preliminary data.</text>
</comment>
<protein>
    <submittedName>
        <fullName evidence="1">Uncharacterized protein</fullName>
    </submittedName>
</protein>
<dbReference type="RefSeq" id="WP_055235525.1">
    <property type="nucleotide sequence ID" value="NZ_JABFIB010000015.1"/>
</dbReference>
<dbReference type="AlphaFoldDB" id="A0A6I0X8F2"/>
<accession>A0A6I0X8F2</accession>
<sequence>MKTTATISQEELEQKAVDSMIAYEKNLISGQEMKEAVTRALHHYANREGHREIVLKGWIIKTIYALDSSQLKDLDRVAFTCMDKRRLTPDN</sequence>
<organism evidence="1 3">
    <name type="scientific">Bacteroides xylanisolvens</name>
    <dbReference type="NCBI Taxonomy" id="371601"/>
    <lineage>
        <taxon>Bacteria</taxon>
        <taxon>Pseudomonadati</taxon>
        <taxon>Bacteroidota</taxon>
        <taxon>Bacteroidia</taxon>
        <taxon>Bacteroidales</taxon>
        <taxon>Bacteroidaceae</taxon>
        <taxon>Bacteroides</taxon>
    </lineage>
</organism>
<evidence type="ECO:0000313" key="2">
    <source>
        <dbReference type="EMBL" id="KAB6425310.1"/>
    </source>
</evidence>
<gene>
    <name evidence="1" type="ORF">GA398_17045</name>
    <name evidence="2" type="ORF">GAZ26_08025</name>
</gene>
<dbReference type="Proteomes" id="UP000471447">
    <property type="component" value="Unassembled WGS sequence"/>
</dbReference>
<evidence type="ECO:0000313" key="1">
    <source>
        <dbReference type="EMBL" id="KAB6145709.1"/>
    </source>
</evidence>
<evidence type="ECO:0000313" key="4">
    <source>
        <dbReference type="Proteomes" id="UP000471447"/>
    </source>
</evidence>
<dbReference type="EMBL" id="WDCG01000006">
    <property type="protein sequence ID" value="KAB6425310.1"/>
    <property type="molecule type" value="Genomic_DNA"/>
</dbReference>